<feature type="region of interest" description="Disordered" evidence="1">
    <location>
        <begin position="63"/>
        <end position="101"/>
    </location>
</feature>
<feature type="compositionally biased region" description="Basic residues" evidence="1">
    <location>
        <begin position="67"/>
        <end position="79"/>
    </location>
</feature>
<feature type="region of interest" description="Disordered" evidence="1">
    <location>
        <begin position="442"/>
        <end position="497"/>
    </location>
</feature>
<accession>A0A813HPE3</accession>
<dbReference type="Proteomes" id="UP000654075">
    <property type="component" value="Unassembled WGS sequence"/>
</dbReference>
<feature type="region of interest" description="Disordered" evidence="1">
    <location>
        <begin position="189"/>
        <end position="233"/>
    </location>
</feature>
<feature type="compositionally biased region" description="Low complexity" evidence="1">
    <location>
        <begin position="476"/>
        <end position="495"/>
    </location>
</feature>
<protein>
    <submittedName>
        <fullName evidence="2">Uncharacterized protein</fullName>
    </submittedName>
</protein>
<evidence type="ECO:0000313" key="2">
    <source>
        <dbReference type="EMBL" id="CAE8639617.1"/>
    </source>
</evidence>
<evidence type="ECO:0000256" key="1">
    <source>
        <dbReference type="SAM" id="MobiDB-lite"/>
    </source>
</evidence>
<keyword evidence="4" id="KW-1185">Reference proteome</keyword>
<evidence type="ECO:0000313" key="3">
    <source>
        <dbReference type="EMBL" id="CAE8743476.1"/>
    </source>
</evidence>
<name>A0A813HPE3_POLGL</name>
<proteinExistence type="predicted"/>
<evidence type="ECO:0000313" key="4">
    <source>
        <dbReference type="Proteomes" id="UP000654075"/>
    </source>
</evidence>
<dbReference type="EMBL" id="CAJNNV010032322">
    <property type="protein sequence ID" value="CAE8639617.1"/>
    <property type="molecule type" value="Genomic_DNA"/>
</dbReference>
<dbReference type="OrthoDB" id="438290at2759"/>
<organism evidence="2 4">
    <name type="scientific">Polarella glacialis</name>
    <name type="common">Dinoflagellate</name>
    <dbReference type="NCBI Taxonomy" id="89957"/>
    <lineage>
        <taxon>Eukaryota</taxon>
        <taxon>Sar</taxon>
        <taxon>Alveolata</taxon>
        <taxon>Dinophyceae</taxon>
        <taxon>Suessiales</taxon>
        <taxon>Suessiaceae</taxon>
        <taxon>Polarella</taxon>
    </lineage>
</organism>
<dbReference type="Proteomes" id="UP000626109">
    <property type="component" value="Unassembled WGS sequence"/>
</dbReference>
<comment type="caution">
    <text evidence="2">The sequence shown here is derived from an EMBL/GenBank/DDBJ whole genome shotgun (WGS) entry which is preliminary data.</text>
</comment>
<dbReference type="EMBL" id="CAJNNW010037647">
    <property type="protein sequence ID" value="CAE8743476.1"/>
    <property type="molecule type" value="Genomic_DNA"/>
</dbReference>
<dbReference type="AlphaFoldDB" id="A0A813HPE3"/>
<reference evidence="2" key="1">
    <citation type="submission" date="2021-02" db="EMBL/GenBank/DDBJ databases">
        <authorList>
            <person name="Dougan E. K."/>
            <person name="Rhodes N."/>
            <person name="Thang M."/>
            <person name="Chan C."/>
        </authorList>
    </citation>
    <scope>NUCLEOTIDE SEQUENCE</scope>
</reference>
<gene>
    <name evidence="2" type="ORF">PGLA1383_LOCUS54642</name>
    <name evidence="3" type="ORF">PGLA2088_LOCUS51414</name>
</gene>
<sequence>MQRVTRMAKMKADNLFLARLCAKLKKLRPETRREIITRRLTQEQRLALERWMLQCQASAADAIVGRSSRKRPKRSKKKPAGPPGSSGCREKQTPGAPGASCRAAGAELPVPEASALALALALSAPSSLPLSVSLGSRVLGGCATGSHVTEVVGSCGGSSASAPLPRDSFAVSGAPAADLTRSGDAIRERAQNAQREPCLAPSGLASASSDDLGLCEEGSESRNGRSKTAPRSEQWSVVHMGQGFYAQAQCGPGAEAIASLAASSGVISASGALGTCRGGGTCDSADRVRQLDAFEASVQAAMAKALLCSPPASLGPLRLLFRTRVTFSRSVRLSTPLQGDLGAALGDWRTLAMTRLAAEHEATCHRSALQSDEESAKRQWRQTSAAWAAIWSAKGAVGAKLERQLALKEAACASLWARMALKRSNSLSSEAKTRHQIERLLSCSQSKRRRRFPGDGTSAEASSTGVASMRAKLAVRATGPSSSRPRSSPTAPEAPVTAEVRALVTSATPAPRLPGLVQERWSMTDRRGSLGAALGLARVFLGDSGYAAGEAS</sequence>